<dbReference type="AlphaFoldDB" id="A0A537LLR8"/>
<gene>
    <name evidence="8" type="primary">selA</name>
    <name evidence="11" type="ORF">E6G99_03470</name>
</gene>
<comment type="subcellular location">
    <subcellularLocation>
        <location evidence="8">Cytoplasm</location>
    </subcellularLocation>
</comment>
<feature type="domain" description="L-seryl-tRNA selenium transferase N-terminal" evidence="10">
    <location>
        <begin position="6"/>
        <end position="45"/>
    </location>
</feature>
<dbReference type="SUPFAM" id="SSF53383">
    <property type="entry name" value="PLP-dependent transferases"/>
    <property type="match status" value="1"/>
</dbReference>
<dbReference type="EC" id="2.9.1.1" evidence="8"/>
<evidence type="ECO:0000313" key="12">
    <source>
        <dbReference type="Proteomes" id="UP000318661"/>
    </source>
</evidence>
<sequence>MSAADLRNLPSVERLVSQFELQDGPGRYPRPLLVDCARAVVEETRARLLRAEAVDTDPHALLDALRALVKSRGSLSLTRAVNGTGIIVHTNLGRAPLCDAAIRAVAEVMAGYSTLEIDVSSGRRGARHQHVEPLLTRLTGAEAAFAVNNNAAAVLLTLAALAHGRQVIVSRGELVEIGGSFRMPEVMAQSGATLVEVGTTNRTHLRDYERAITDTALLLKVHHSNFSIRGFVAEASLADLVDLGRRRGLPVVFDLGSGCLVDLRTRGLPHEPTVQEAITAGCDIVTFSGDKLLGGPQAGLIVGRTKFVEAIRSHPLARSVRMDKLDYAALAATLQQYEDPETAWSTVPVLQMLGAPAEQLRERAERLRDAIATVVPNTWRVTVQPSVAEVGGGSLPEAHLSSSAVAITSPMPPNRLEQALRAHRPPVFSRIEDDAVLFDIRTLQPGDETVIVDALKSANSES</sequence>
<dbReference type="NCBIfam" id="TIGR00474">
    <property type="entry name" value="selA"/>
    <property type="match status" value="1"/>
</dbReference>
<keyword evidence="3 8" id="KW-0808">Transferase</keyword>
<dbReference type="PANTHER" id="PTHR32328">
    <property type="entry name" value="L-SERYL-TRNA(SEC) SELENIUM TRANSFERASE"/>
    <property type="match status" value="1"/>
</dbReference>
<evidence type="ECO:0000259" key="10">
    <source>
        <dbReference type="Pfam" id="PF12390"/>
    </source>
</evidence>
<dbReference type="InterPro" id="IPR015424">
    <property type="entry name" value="PyrdxlP-dep_Trfase"/>
</dbReference>
<evidence type="ECO:0000256" key="7">
    <source>
        <dbReference type="ARBA" id="ARBA00044507"/>
    </source>
</evidence>
<comment type="caution">
    <text evidence="11">The sequence shown here is derived from an EMBL/GenBank/DDBJ whole genome shotgun (WGS) entry which is preliminary data.</text>
</comment>
<dbReference type="Pfam" id="PF03841">
    <property type="entry name" value="SelA"/>
    <property type="match status" value="1"/>
</dbReference>
<dbReference type="GO" id="GO:0005737">
    <property type="term" value="C:cytoplasm"/>
    <property type="evidence" value="ECO:0007669"/>
    <property type="project" value="UniProtKB-SubCell"/>
</dbReference>
<keyword evidence="2 8" id="KW-0963">Cytoplasm</keyword>
<dbReference type="Gene3D" id="3.40.640.10">
    <property type="entry name" value="Type I PLP-dependent aspartate aminotransferase-like (Major domain)"/>
    <property type="match status" value="1"/>
</dbReference>
<evidence type="ECO:0000256" key="2">
    <source>
        <dbReference type="ARBA" id="ARBA00022490"/>
    </source>
</evidence>
<dbReference type="Gene3D" id="3.90.1150.180">
    <property type="match status" value="1"/>
</dbReference>
<protein>
    <recommendedName>
        <fullName evidence="8">L-seryl-tRNA(Sec) selenium transferase</fullName>
        <ecNumber evidence="8">2.9.1.1</ecNumber>
    </recommendedName>
    <alternativeName>
        <fullName evidence="8">Selenocysteine synthase</fullName>
        <shortName evidence="8">Sec synthase</shortName>
    </alternativeName>
    <alternativeName>
        <fullName evidence="8">Selenocysteinyl-tRNA(Sec) synthase</fullName>
    </alternativeName>
</protein>
<dbReference type="InterPro" id="IPR025862">
    <property type="entry name" value="SelA_trans_N_dom"/>
</dbReference>
<dbReference type="GO" id="GO:0004125">
    <property type="term" value="F:L-seryl-tRNA(Sec) selenium transferase activity"/>
    <property type="evidence" value="ECO:0007669"/>
    <property type="project" value="UniProtKB-UniRule"/>
</dbReference>
<reference evidence="11 12" key="1">
    <citation type="journal article" date="2019" name="Nat. Microbiol.">
        <title>Mediterranean grassland soil C-N compound turnover is dependent on rainfall and depth, and is mediated by genomically divergent microorganisms.</title>
        <authorList>
            <person name="Diamond S."/>
            <person name="Andeer P.F."/>
            <person name="Li Z."/>
            <person name="Crits-Christoph A."/>
            <person name="Burstein D."/>
            <person name="Anantharaman K."/>
            <person name="Lane K.R."/>
            <person name="Thomas B.C."/>
            <person name="Pan C."/>
            <person name="Northen T.R."/>
            <person name="Banfield J.F."/>
        </authorList>
    </citation>
    <scope>NUCLEOTIDE SEQUENCE [LARGE SCALE GENOMIC DNA]</scope>
    <source>
        <strain evidence="11">NP_2</strain>
    </source>
</reference>
<accession>A0A537LLR8</accession>
<comment type="catalytic activity">
    <reaction evidence="8">
        <text>L-seryl-tRNA(Sec) + selenophosphate + H(+) = L-selenocysteinyl-tRNA(Sec) + phosphate</text>
        <dbReference type="Rhea" id="RHEA:22728"/>
        <dbReference type="Rhea" id="RHEA-COMP:9742"/>
        <dbReference type="Rhea" id="RHEA-COMP:9743"/>
        <dbReference type="ChEBI" id="CHEBI:15378"/>
        <dbReference type="ChEBI" id="CHEBI:16144"/>
        <dbReference type="ChEBI" id="CHEBI:43474"/>
        <dbReference type="ChEBI" id="CHEBI:78533"/>
        <dbReference type="ChEBI" id="CHEBI:78573"/>
        <dbReference type="EC" id="2.9.1.1"/>
    </reaction>
</comment>
<comment type="pathway">
    <text evidence="8">Aminoacyl-tRNA biosynthesis; selenocysteinyl-tRNA(Sec) biosynthesis; selenocysteinyl-tRNA(Sec) from L-seryl-tRNA(Sec) (bacterial route): step 1/1.</text>
</comment>
<dbReference type="InterPro" id="IPR018319">
    <property type="entry name" value="SelA-like"/>
</dbReference>
<evidence type="ECO:0000256" key="1">
    <source>
        <dbReference type="ARBA" id="ARBA00001933"/>
    </source>
</evidence>
<keyword evidence="4 8" id="KW-0663">Pyridoxal phosphate</keyword>
<keyword evidence="5 8" id="KW-0648">Protein biosynthesis</keyword>
<evidence type="ECO:0000256" key="9">
    <source>
        <dbReference type="PIRSR" id="PIRSR618319-50"/>
    </source>
</evidence>
<proteinExistence type="inferred from homology"/>
<comment type="similarity">
    <text evidence="7 8">Belongs to the SelA family.</text>
</comment>
<dbReference type="InterPro" id="IPR004534">
    <property type="entry name" value="SelA_trans"/>
</dbReference>
<evidence type="ECO:0000256" key="3">
    <source>
        <dbReference type="ARBA" id="ARBA00022679"/>
    </source>
</evidence>
<dbReference type="EMBL" id="VBAJ01000073">
    <property type="protein sequence ID" value="TMJ08969.1"/>
    <property type="molecule type" value="Genomic_DNA"/>
</dbReference>
<dbReference type="UniPathway" id="UPA00906">
    <property type="reaction ID" value="UER00896"/>
</dbReference>
<comment type="cofactor">
    <cofactor evidence="1 8 9">
        <name>pyridoxal 5'-phosphate</name>
        <dbReference type="ChEBI" id="CHEBI:597326"/>
    </cofactor>
</comment>
<evidence type="ECO:0000256" key="6">
    <source>
        <dbReference type="ARBA" id="ARBA00023266"/>
    </source>
</evidence>
<dbReference type="Pfam" id="PF12390">
    <property type="entry name" value="Se-cys_synth_N"/>
    <property type="match status" value="1"/>
</dbReference>
<comment type="function">
    <text evidence="8">Converts seryl-tRNA(Sec) to selenocysteinyl-tRNA(Sec) required for selenoprotein biosynthesis.</text>
</comment>
<dbReference type="Proteomes" id="UP000318661">
    <property type="component" value="Unassembled WGS sequence"/>
</dbReference>
<evidence type="ECO:0000256" key="8">
    <source>
        <dbReference type="HAMAP-Rule" id="MF_00423"/>
    </source>
</evidence>
<dbReference type="HAMAP" id="MF_00423">
    <property type="entry name" value="SelA"/>
    <property type="match status" value="1"/>
</dbReference>
<organism evidence="11 12">
    <name type="scientific">Candidatus Segetimicrobium genomatis</name>
    <dbReference type="NCBI Taxonomy" id="2569760"/>
    <lineage>
        <taxon>Bacteria</taxon>
        <taxon>Bacillati</taxon>
        <taxon>Candidatus Sysuimicrobiota</taxon>
        <taxon>Candidatus Sysuimicrobiia</taxon>
        <taxon>Candidatus Sysuimicrobiales</taxon>
        <taxon>Candidatus Segetimicrobiaceae</taxon>
        <taxon>Candidatus Segetimicrobium</taxon>
    </lineage>
</organism>
<name>A0A537LLR8_9BACT</name>
<dbReference type="GO" id="GO:0001717">
    <property type="term" value="P:conversion of seryl-tRNAsec to selenocys-tRNAsec"/>
    <property type="evidence" value="ECO:0007669"/>
    <property type="project" value="UniProtKB-UniRule"/>
</dbReference>
<keyword evidence="6 8" id="KW-0711">Selenium</keyword>
<dbReference type="GO" id="GO:0001514">
    <property type="term" value="P:selenocysteine incorporation"/>
    <property type="evidence" value="ECO:0007669"/>
    <property type="project" value="UniProtKB-UniRule"/>
</dbReference>
<feature type="modified residue" description="N6-(pyridoxal phosphate)lysine" evidence="8 9">
    <location>
        <position position="291"/>
    </location>
</feature>
<evidence type="ECO:0000256" key="5">
    <source>
        <dbReference type="ARBA" id="ARBA00022917"/>
    </source>
</evidence>
<dbReference type="PANTHER" id="PTHR32328:SF0">
    <property type="entry name" value="L-SERYL-TRNA(SEC) SELENIUM TRANSFERASE"/>
    <property type="match status" value="1"/>
</dbReference>
<evidence type="ECO:0000313" key="11">
    <source>
        <dbReference type="EMBL" id="TMJ08969.1"/>
    </source>
</evidence>
<dbReference type="InterPro" id="IPR015421">
    <property type="entry name" value="PyrdxlP-dep_Trfase_major"/>
</dbReference>
<evidence type="ECO:0000256" key="4">
    <source>
        <dbReference type="ARBA" id="ARBA00022898"/>
    </source>
</evidence>